<dbReference type="Gene3D" id="3.30.40.10">
    <property type="entry name" value="Zinc/RING finger domain, C3HC4 (zinc finger)"/>
    <property type="match status" value="1"/>
</dbReference>
<keyword evidence="3" id="KW-0479">Metal-binding</keyword>
<evidence type="ECO:0000256" key="4">
    <source>
        <dbReference type="ARBA" id="ARBA00022771"/>
    </source>
</evidence>
<feature type="domain" description="RING-type" evidence="7">
    <location>
        <begin position="249"/>
        <end position="290"/>
    </location>
</feature>
<evidence type="ECO:0000313" key="9">
    <source>
        <dbReference type="Proteomes" id="UP001289374"/>
    </source>
</evidence>
<dbReference type="PANTHER" id="PTHR15710">
    <property type="entry name" value="E3 UBIQUITIN-PROTEIN LIGASE PRAJA"/>
    <property type="match status" value="1"/>
</dbReference>
<dbReference type="Proteomes" id="UP001289374">
    <property type="component" value="Unassembled WGS sequence"/>
</dbReference>
<reference evidence="8" key="2">
    <citation type="journal article" date="2024" name="Plant">
        <title>Genomic evolution and insights into agronomic trait innovations of Sesamum species.</title>
        <authorList>
            <person name="Miao H."/>
            <person name="Wang L."/>
            <person name="Qu L."/>
            <person name="Liu H."/>
            <person name="Sun Y."/>
            <person name="Le M."/>
            <person name="Wang Q."/>
            <person name="Wei S."/>
            <person name="Zheng Y."/>
            <person name="Lin W."/>
            <person name="Duan Y."/>
            <person name="Cao H."/>
            <person name="Xiong S."/>
            <person name="Wang X."/>
            <person name="Wei L."/>
            <person name="Li C."/>
            <person name="Ma Q."/>
            <person name="Ju M."/>
            <person name="Zhao R."/>
            <person name="Li G."/>
            <person name="Mu C."/>
            <person name="Tian Q."/>
            <person name="Mei H."/>
            <person name="Zhang T."/>
            <person name="Gao T."/>
            <person name="Zhang H."/>
        </authorList>
    </citation>
    <scope>NUCLEOTIDE SEQUENCE</scope>
    <source>
        <strain evidence="8">K16</strain>
    </source>
</reference>
<dbReference type="GO" id="GO:0005737">
    <property type="term" value="C:cytoplasm"/>
    <property type="evidence" value="ECO:0007669"/>
    <property type="project" value="TreeGrafter"/>
</dbReference>
<dbReference type="GO" id="GO:0061630">
    <property type="term" value="F:ubiquitin protein ligase activity"/>
    <property type="evidence" value="ECO:0007669"/>
    <property type="project" value="UniProtKB-EC"/>
</dbReference>
<keyword evidence="4 6" id="KW-0863">Zinc-finger</keyword>
<dbReference type="SUPFAM" id="SSF57850">
    <property type="entry name" value="RING/U-box"/>
    <property type="match status" value="1"/>
</dbReference>
<evidence type="ECO:0000256" key="5">
    <source>
        <dbReference type="ARBA" id="ARBA00022833"/>
    </source>
</evidence>
<comment type="catalytic activity">
    <reaction evidence="1">
        <text>S-ubiquitinyl-[E2 ubiquitin-conjugating enzyme]-L-cysteine + [acceptor protein]-L-lysine = [E2 ubiquitin-conjugating enzyme]-L-cysteine + N(6)-ubiquitinyl-[acceptor protein]-L-lysine.</text>
        <dbReference type="EC" id="2.3.2.27"/>
    </reaction>
</comment>
<protein>
    <recommendedName>
        <fullName evidence="2">RING-type E3 ubiquitin transferase</fullName>
        <ecNumber evidence="2">2.3.2.27</ecNumber>
    </recommendedName>
</protein>
<dbReference type="PROSITE" id="PS50089">
    <property type="entry name" value="ZF_RING_2"/>
    <property type="match status" value="1"/>
</dbReference>
<evidence type="ECO:0000256" key="6">
    <source>
        <dbReference type="PROSITE-ProRule" id="PRU00175"/>
    </source>
</evidence>
<keyword evidence="9" id="KW-1185">Reference proteome</keyword>
<dbReference type="SMART" id="SM00184">
    <property type="entry name" value="RING"/>
    <property type="match status" value="1"/>
</dbReference>
<keyword evidence="5" id="KW-0862">Zinc</keyword>
<dbReference type="EC" id="2.3.2.27" evidence="2"/>
<dbReference type="AlphaFoldDB" id="A0AAE2BYR4"/>
<reference evidence="8" key="1">
    <citation type="submission" date="2020-06" db="EMBL/GenBank/DDBJ databases">
        <authorList>
            <person name="Li T."/>
            <person name="Hu X."/>
            <person name="Zhang T."/>
            <person name="Song X."/>
            <person name="Zhang H."/>
            <person name="Dai N."/>
            <person name="Sheng W."/>
            <person name="Hou X."/>
            <person name="Wei L."/>
        </authorList>
    </citation>
    <scope>NUCLEOTIDE SEQUENCE</scope>
    <source>
        <strain evidence="8">K16</strain>
        <tissue evidence="8">Leaf</tissue>
    </source>
</reference>
<accession>A0AAE2BYR4</accession>
<dbReference type="InterPro" id="IPR001841">
    <property type="entry name" value="Znf_RING"/>
</dbReference>
<dbReference type="CDD" id="cd16454">
    <property type="entry name" value="RING-H2_PA-TM-RING"/>
    <property type="match status" value="1"/>
</dbReference>
<evidence type="ECO:0000256" key="1">
    <source>
        <dbReference type="ARBA" id="ARBA00000900"/>
    </source>
</evidence>
<dbReference type="InterPro" id="IPR013083">
    <property type="entry name" value="Znf_RING/FYVE/PHD"/>
</dbReference>
<organism evidence="8 9">
    <name type="scientific">Sesamum angolense</name>
    <dbReference type="NCBI Taxonomy" id="2727404"/>
    <lineage>
        <taxon>Eukaryota</taxon>
        <taxon>Viridiplantae</taxon>
        <taxon>Streptophyta</taxon>
        <taxon>Embryophyta</taxon>
        <taxon>Tracheophyta</taxon>
        <taxon>Spermatophyta</taxon>
        <taxon>Magnoliopsida</taxon>
        <taxon>eudicotyledons</taxon>
        <taxon>Gunneridae</taxon>
        <taxon>Pentapetalae</taxon>
        <taxon>asterids</taxon>
        <taxon>lamiids</taxon>
        <taxon>Lamiales</taxon>
        <taxon>Pedaliaceae</taxon>
        <taxon>Sesamum</taxon>
    </lineage>
</organism>
<evidence type="ECO:0000259" key="7">
    <source>
        <dbReference type="PROSITE" id="PS50089"/>
    </source>
</evidence>
<evidence type="ECO:0000256" key="3">
    <source>
        <dbReference type="ARBA" id="ARBA00022723"/>
    </source>
</evidence>
<proteinExistence type="predicted"/>
<dbReference type="EMBL" id="JACGWL010000005">
    <property type="protein sequence ID" value="KAK4402722.1"/>
    <property type="molecule type" value="Genomic_DNA"/>
</dbReference>
<dbReference type="GO" id="GO:0008270">
    <property type="term" value="F:zinc ion binding"/>
    <property type="evidence" value="ECO:0007669"/>
    <property type="project" value="UniProtKB-KW"/>
</dbReference>
<dbReference type="GO" id="GO:0016567">
    <property type="term" value="P:protein ubiquitination"/>
    <property type="evidence" value="ECO:0007669"/>
    <property type="project" value="TreeGrafter"/>
</dbReference>
<gene>
    <name evidence="8" type="ORF">Sango_1012900</name>
</gene>
<sequence length="295" mass="34381">MASPMWLPPLNSHENFSLYVNIREYKASNYFGNFKFDDVEFERRFFIRLHVCVDFYSEDDEHMEAIFPGLDIVATKAINVKSAEALEASLRERILGEDLIPFSLHGCNWTEHHLHGRPMALQLSDEDEVVQRIFDFVCLVDEKPENDDLKLVAATMEIRKFVVVPDEEFRSWVYWYDEQKRVDPNFRRNYNRAIGRPRYRNEIFQEAEALMARRPAKNVIGELDTVVVNSDGSGRGCGEGSSTSAKEPCCICLEEFSDGVHATRLPCRHIFHENCILRWLRENHVCPLCRYQLPV</sequence>
<dbReference type="PANTHER" id="PTHR15710:SF196">
    <property type="entry name" value="F6A14.12 PROTEIN-RELATED"/>
    <property type="match status" value="1"/>
</dbReference>
<comment type="caution">
    <text evidence="8">The sequence shown here is derived from an EMBL/GenBank/DDBJ whole genome shotgun (WGS) entry which is preliminary data.</text>
</comment>
<name>A0AAE2BYR4_9LAMI</name>
<dbReference type="Pfam" id="PF13639">
    <property type="entry name" value="zf-RING_2"/>
    <property type="match status" value="1"/>
</dbReference>
<evidence type="ECO:0000313" key="8">
    <source>
        <dbReference type="EMBL" id="KAK4402722.1"/>
    </source>
</evidence>
<evidence type="ECO:0000256" key="2">
    <source>
        <dbReference type="ARBA" id="ARBA00012483"/>
    </source>
</evidence>